<dbReference type="Proteomes" id="UP000237673">
    <property type="component" value="Chromosome"/>
</dbReference>
<name>A0ABN5HAA8_9GAMM</name>
<organism evidence="1 2">
    <name type="scientific">Mixta calida</name>
    <dbReference type="NCBI Taxonomy" id="665913"/>
    <lineage>
        <taxon>Bacteria</taxon>
        <taxon>Pseudomonadati</taxon>
        <taxon>Pseudomonadota</taxon>
        <taxon>Gammaproteobacteria</taxon>
        <taxon>Enterobacterales</taxon>
        <taxon>Erwiniaceae</taxon>
        <taxon>Mixta</taxon>
    </lineage>
</organism>
<keyword evidence="2" id="KW-1185">Reference proteome</keyword>
<dbReference type="InterPro" id="IPR007986">
    <property type="entry name" value="NINE"/>
</dbReference>
<reference evidence="1 2" key="1">
    <citation type="submission" date="2018-01" db="EMBL/GenBank/DDBJ databases">
        <title>Complete and assembled Genome of Pantoea calida DSM22759T.</title>
        <authorList>
            <person name="Stevens M.J.A."/>
            <person name="Zurfluh K."/>
            <person name="Stephan R."/>
        </authorList>
    </citation>
    <scope>NUCLEOTIDE SEQUENCE [LARGE SCALE GENOMIC DNA]</scope>
    <source>
        <strain evidence="1 2">DSM 22759</strain>
    </source>
</reference>
<evidence type="ECO:0000313" key="1">
    <source>
        <dbReference type="EMBL" id="AUY25515.1"/>
    </source>
</evidence>
<accession>A0ABN5HAA8</accession>
<protein>
    <submittedName>
        <fullName evidence="1">NinE family protein</fullName>
    </submittedName>
</protein>
<sequence length="57" mass="6707">MRQRVSITQKALDNLIFQPTKLSRKKPKPIPPASQVTSYDHGYRLRVAMWNRVRTAR</sequence>
<proteinExistence type="predicted"/>
<evidence type="ECO:0000313" key="2">
    <source>
        <dbReference type="Proteomes" id="UP000237673"/>
    </source>
</evidence>
<dbReference type="Pfam" id="PF05322">
    <property type="entry name" value="NinE"/>
    <property type="match status" value="1"/>
</dbReference>
<dbReference type="EMBL" id="CP026378">
    <property type="protein sequence ID" value="AUY25515.1"/>
    <property type="molecule type" value="Genomic_DNA"/>
</dbReference>
<dbReference type="RefSeq" id="WP_104951507.1">
    <property type="nucleotide sequence ID" value="NZ_CP026378.1"/>
</dbReference>
<gene>
    <name evidence="1" type="ORF">C2E16_11755</name>
</gene>